<sequence>MYLSCYIAIQYVKLNSSWIYICLGGKVLATVHLDFCFLHYSFYVIEA</sequence>
<name>A0A2P2PBW6_RHIMU</name>
<dbReference type="AlphaFoldDB" id="A0A2P2PBW6"/>
<evidence type="ECO:0000313" key="1">
    <source>
        <dbReference type="EMBL" id="MBX52169.1"/>
    </source>
</evidence>
<organism evidence="1">
    <name type="scientific">Rhizophora mucronata</name>
    <name type="common">Asiatic mangrove</name>
    <dbReference type="NCBI Taxonomy" id="61149"/>
    <lineage>
        <taxon>Eukaryota</taxon>
        <taxon>Viridiplantae</taxon>
        <taxon>Streptophyta</taxon>
        <taxon>Embryophyta</taxon>
        <taxon>Tracheophyta</taxon>
        <taxon>Spermatophyta</taxon>
        <taxon>Magnoliopsida</taxon>
        <taxon>eudicotyledons</taxon>
        <taxon>Gunneridae</taxon>
        <taxon>Pentapetalae</taxon>
        <taxon>rosids</taxon>
        <taxon>fabids</taxon>
        <taxon>Malpighiales</taxon>
        <taxon>Rhizophoraceae</taxon>
        <taxon>Rhizophora</taxon>
    </lineage>
</organism>
<accession>A0A2P2PBW6</accession>
<protein>
    <submittedName>
        <fullName evidence="1">Uncharacterized protein</fullName>
    </submittedName>
</protein>
<dbReference type="EMBL" id="GGEC01071685">
    <property type="protein sequence ID" value="MBX52169.1"/>
    <property type="molecule type" value="Transcribed_RNA"/>
</dbReference>
<proteinExistence type="predicted"/>
<reference evidence="1" key="1">
    <citation type="submission" date="2018-02" db="EMBL/GenBank/DDBJ databases">
        <title>Rhizophora mucronata_Transcriptome.</title>
        <authorList>
            <person name="Meera S.P."/>
            <person name="Sreeshan A."/>
            <person name="Augustine A."/>
        </authorList>
    </citation>
    <scope>NUCLEOTIDE SEQUENCE</scope>
    <source>
        <tissue evidence="1">Leaf</tissue>
    </source>
</reference>